<organism evidence="4 5">
    <name type="scientific">Ricinus communis</name>
    <name type="common">Castor bean</name>
    <dbReference type="NCBI Taxonomy" id="3988"/>
    <lineage>
        <taxon>Eukaryota</taxon>
        <taxon>Viridiplantae</taxon>
        <taxon>Streptophyta</taxon>
        <taxon>Embryophyta</taxon>
        <taxon>Tracheophyta</taxon>
        <taxon>Spermatophyta</taxon>
        <taxon>Magnoliopsida</taxon>
        <taxon>eudicotyledons</taxon>
        <taxon>Gunneridae</taxon>
        <taxon>Pentapetalae</taxon>
        <taxon>rosids</taxon>
        <taxon>fabids</taxon>
        <taxon>Malpighiales</taxon>
        <taxon>Euphorbiaceae</taxon>
        <taxon>Acalyphoideae</taxon>
        <taxon>Acalypheae</taxon>
        <taxon>Ricinus</taxon>
    </lineage>
</organism>
<keyword evidence="5" id="KW-1185">Reference proteome</keyword>
<evidence type="ECO:0008006" key="6">
    <source>
        <dbReference type="Google" id="ProtNLM"/>
    </source>
</evidence>
<dbReference type="PANTHER" id="PTHR34562">
    <property type="entry name" value="WPP DOMAIN-INTERACTING PROTEIN 2"/>
    <property type="match status" value="1"/>
</dbReference>
<keyword evidence="3" id="KW-0812">Transmembrane</keyword>
<dbReference type="FunCoup" id="B9T0J3">
    <property type="interactions" value="412"/>
</dbReference>
<dbReference type="EMBL" id="EQ974306">
    <property type="protein sequence ID" value="EEF30618.1"/>
    <property type="molecule type" value="Genomic_DNA"/>
</dbReference>
<evidence type="ECO:0000313" key="5">
    <source>
        <dbReference type="Proteomes" id="UP000008311"/>
    </source>
</evidence>
<feature type="compositionally biased region" description="Basic and acidic residues" evidence="2">
    <location>
        <begin position="243"/>
        <end position="271"/>
    </location>
</feature>
<proteinExistence type="predicted"/>
<evidence type="ECO:0000256" key="1">
    <source>
        <dbReference type="SAM" id="Coils"/>
    </source>
</evidence>
<evidence type="ECO:0000313" key="4">
    <source>
        <dbReference type="EMBL" id="EEF30618.1"/>
    </source>
</evidence>
<keyword evidence="3" id="KW-1133">Transmembrane helix</keyword>
<accession>B9T0J3</accession>
<reference evidence="5" key="1">
    <citation type="journal article" date="2010" name="Nat. Biotechnol.">
        <title>Draft genome sequence of the oilseed species Ricinus communis.</title>
        <authorList>
            <person name="Chan A.P."/>
            <person name="Crabtree J."/>
            <person name="Zhao Q."/>
            <person name="Lorenzi H."/>
            <person name="Orvis J."/>
            <person name="Puiu D."/>
            <person name="Melake-Berhan A."/>
            <person name="Jones K.M."/>
            <person name="Redman J."/>
            <person name="Chen G."/>
            <person name="Cahoon E.B."/>
            <person name="Gedil M."/>
            <person name="Stanke M."/>
            <person name="Haas B.J."/>
            <person name="Wortman J.R."/>
            <person name="Fraser-Liggett C.M."/>
            <person name="Ravel J."/>
            <person name="Rabinowicz P.D."/>
        </authorList>
    </citation>
    <scope>NUCLEOTIDE SEQUENCE [LARGE SCALE GENOMIC DNA]</scope>
    <source>
        <strain evidence="5">cv. Hale</strain>
    </source>
</reference>
<feature type="coiled-coil region" evidence="1">
    <location>
        <begin position="477"/>
        <end position="504"/>
    </location>
</feature>
<dbReference type="eggNOG" id="ENOG502QTZN">
    <property type="taxonomic scope" value="Eukaryota"/>
</dbReference>
<dbReference type="STRING" id="3988.B9T0J3"/>
<feature type="region of interest" description="Disordered" evidence="2">
    <location>
        <begin position="224"/>
        <end position="272"/>
    </location>
</feature>
<dbReference type="InterPro" id="IPR044696">
    <property type="entry name" value="WIP1/2/3"/>
</dbReference>
<dbReference type="Proteomes" id="UP000008311">
    <property type="component" value="Unassembled WGS sequence"/>
</dbReference>
<feature type="transmembrane region" description="Helical" evidence="3">
    <location>
        <begin position="622"/>
        <end position="642"/>
    </location>
</feature>
<keyword evidence="1" id="KW-0175">Coiled coil</keyword>
<dbReference type="PANTHER" id="PTHR34562:SF8">
    <property type="entry name" value="WPP DOMAIN-INTERACTING PROTEIN 1"/>
    <property type="match status" value="1"/>
</dbReference>
<feature type="compositionally biased region" description="Basic and acidic residues" evidence="2">
    <location>
        <begin position="43"/>
        <end position="52"/>
    </location>
</feature>
<protein>
    <recommendedName>
        <fullName evidence="6">WPP domain-interacting protein</fullName>
    </recommendedName>
</protein>
<name>B9T0J3_RICCO</name>
<evidence type="ECO:0000256" key="3">
    <source>
        <dbReference type="SAM" id="Phobius"/>
    </source>
</evidence>
<feature type="region of interest" description="Disordered" evidence="2">
    <location>
        <begin position="184"/>
        <end position="203"/>
    </location>
</feature>
<feature type="compositionally biased region" description="Polar residues" evidence="2">
    <location>
        <begin position="53"/>
        <end position="62"/>
    </location>
</feature>
<feature type="region of interest" description="Disordered" evidence="2">
    <location>
        <begin position="1"/>
        <end position="92"/>
    </location>
</feature>
<gene>
    <name evidence="4" type="ORF">RCOM_0301990</name>
</gene>
<feature type="region of interest" description="Disordered" evidence="2">
    <location>
        <begin position="337"/>
        <end position="356"/>
    </location>
</feature>
<dbReference type="AlphaFoldDB" id="B9T0J3"/>
<evidence type="ECO:0000256" key="2">
    <source>
        <dbReference type="SAM" id="MobiDB-lite"/>
    </source>
</evidence>
<feature type="transmembrane region" description="Helical" evidence="3">
    <location>
        <begin position="385"/>
        <end position="404"/>
    </location>
</feature>
<sequence>MDLERESSAHESVEDNELATNPDYVSNLDHNKDQVKVNGSYSKENDDADTSRIVDSNTSANDEQVKEAIGNEVEKESLSAKSPSVGSPPLAKGYGLRKWRRIKRDVVKDGSANADNSKVLKRGLSNSGNPSKPTNFVSAEIIQNSEGSVGSTNVLRNMGVVDGLVGPGINLESRFAVGSAFAAGEDSENSEDRSSKSSTAASAPRLRYDLPTVLGYVKEKNRIKNLSGKNAGPSTQRVQQGKARVESSKKPRGERVKIEKENSHSSIESDSRSSNFVFMQGAYSVTSNGNQRERSMYYDGENSDDAHAGGQRFSEDQENAGEDEDAFQDDLVADASWEGKEEKSESHHPSTEKDPLVESILTLKSVQEALESAYLNRKKHCNLQMLMKILSVFSEVMVVGAAIVDELVLYIQLNRVNGALAEVQKLGEIGKVSSIAESSTFADRGIHESSPSEQLDSENIRQSNSLESQVLSLTHNVKYLESRLEEAEVMLKVKECKVAELENSLISGKSANNIELQQEKSREIETELEGIFKQKIEAEVEYLTLTKTIQKLRVAAGDQMTLFEQQENLAGEQVQMLDKIGEAERKAAMLMKQVEEVEKYRGDILGTEEVLRMQRRVCKVTSCFFMQLVLLILVFLLLVLHLSPQSGVVVPT</sequence>
<dbReference type="InParanoid" id="B9T0J3"/>
<feature type="region of interest" description="Disordered" evidence="2">
    <location>
        <begin position="288"/>
        <end position="323"/>
    </location>
</feature>
<feature type="compositionally biased region" description="Basic and acidic residues" evidence="2">
    <location>
        <begin position="1"/>
        <end position="13"/>
    </location>
</feature>
<keyword evidence="3" id="KW-0472">Membrane</keyword>